<evidence type="ECO:0000313" key="1">
    <source>
        <dbReference type="EMBL" id="MDY0743940.1"/>
    </source>
</evidence>
<dbReference type="RefSeq" id="WP_320421853.1">
    <property type="nucleotide sequence ID" value="NZ_JAXCLA010000002.1"/>
</dbReference>
<organism evidence="1 2">
    <name type="scientific">Roseateles agri</name>
    <dbReference type="NCBI Taxonomy" id="3098619"/>
    <lineage>
        <taxon>Bacteria</taxon>
        <taxon>Pseudomonadati</taxon>
        <taxon>Pseudomonadota</taxon>
        <taxon>Betaproteobacteria</taxon>
        <taxon>Burkholderiales</taxon>
        <taxon>Sphaerotilaceae</taxon>
        <taxon>Roseateles</taxon>
    </lineage>
</organism>
<comment type="caution">
    <text evidence="1">The sequence shown here is derived from an EMBL/GenBank/DDBJ whole genome shotgun (WGS) entry which is preliminary data.</text>
</comment>
<dbReference type="EMBL" id="JAXCLA010000002">
    <property type="protein sequence ID" value="MDY0743940.1"/>
    <property type="molecule type" value="Genomic_DNA"/>
</dbReference>
<gene>
    <name evidence="1" type="ORF">SNE35_05465</name>
</gene>
<proteinExistence type="predicted"/>
<reference evidence="1 2" key="1">
    <citation type="submission" date="2023-11" db="EMBL/GenBank/DDBJ databases">
        <title>Paucibacter sp. nov., isolated from fresh soil in Korea.</title>
        <authorList>
            <person name="Le N.T.T."/>
        </authorList>
    </citation>
    <scope>NUCLEOTIDE SEQUENCE [LARGE SCALE GENOMIC DNA]</scope>
    <source>
        <strain evidence="1 2">R3-3</strain>
    </source>
</reference>
<protein>
    <submittedName>
        <fullName evidence="1">Uncharacterized protein</fullName>
    </submittedName>
</protein>
<accession>A0ABU5DDW2</accession>
<sequence>MTGRTGLGVDMALVRELARVGNLLRQLTDAVQRGALCGEPADAHEVLRVLQHIECNLGQLARAEVE</sequence>
<keyword evidence="2" id="KW-1185">Reference proteome</keyword>
<evidence type="ECO:0000313" key="2">
    <source>
        <dbReference type="Proteomes" id="UP001285263"/>
    </source>
</evidence>
<name>A0ABU5DDW2_9BURK</name>
<dbReference type="Proteomes" id="UP001285263">
    <property type="component" value="Unassembled WGS sequence"/>
</dbReference>